<dbReference type="EMBL" id="MEVD01000015">
    <property type="protein sequence ID" value="OGC53369.1"/>
    <property type="molecule type" value="Genomic_DNA"/>
</dbReference>
<dbReference type="PANTHER" id="PTHR22946">
    <property type="entry name" value="DIENELACTONE HYDROLASE DOMAIN-CONTAINING PROTEIN-RELATED"/>
    <property type="match status" value="1"/>
</dbReference>
<dbReference type="InterPro" id="IPR050261">
    <property type="entry name" value="FrsA_esterase"/>
</dbReference>
<gene>
    <name evidence="3" type="ORF">A3D91_02740</name>
</gene>
<comment type="caution">
    <text evidence="3">The sequence shown here is derived from an EMBL/GenBank/DDBJ whole genome shotgun (WGS) entry which is preliminary data.</text>
</comment>
<dbReference type="AlphaFoldDB" id="A0A1F4V853"/>
<keyword evidence="1" id="KW-0378">Hydrolase</keyword>
<evidence type="ECO:0000313" key="4">
    <source>
        <dbReference type="Proteomes" id="UP000178127"/>
    </source>
</evidence>
<dbReference type="Proteomes" id="UP000178127">
    <property type="component" value="Unassembled WGS sequence"/>
</dbReference>
<evidence type="ECO:0000256" key="1">
    <source>
        <dbReference type="ARBA" id="ARBA00022801"/>
    </source>
</evidence>
<accession>A0A1F4V853</accession>
<dbReference type="PANTHER" id="PTHR22946:SF9">
    <property type="entry name" value="POLYKETIDE TRANSFERASE AF380"/>
    <property type="match status" value="1"/>
</dbReference>
<evidence type="ECO:0000259" key="2">
    <source>
        <dbReference type="Pfam" id="PF12146"/>
    </source>
</evidence>
<dbReference type="Gene3D" id="3.40.50.1820">
    <property type="entry name" value="alpha/beta hydrolase"/>
    <property type="match status" value="1"/>
</dbReference>
<protein>
    <recommendedName>
        <fullName evidence="2">Serine aminopeptidase S33 domain-containing protein</fullName>
    </recommendedName>
</protein>
<proteinExistence type="predicted"/>
<dbReference type="STRING" id="1802620.A3D91_02740"/>
<sequence>MTPEFSVSESKNNNTAPEPVPFEELTIPYLRSRKYTSTLGIMEIISENGSYVSYLTSYLSDGFKVYGQLTQPTGKKPEDGWPAIIFIHGYIPPAQYQTLVNYSSYVDYLARNGFVVFKIDLRGHGKSEGEPRGGYYSSDYVIDVLNAYAALQSSKFADKQKIGLWGHSMAGNVAFRSAVADKEIPAVVIWSGAVYTYEDLQEYGINDNSYRPPSEDSPGRRKRNELFETYGQFNSESDFWKQVVPVNYLAGVETAFQLNHAVNDNVVTVEYSRNLAKILNEISLVYELKEYFGGGHNMTGNSFNQAMRNTVEFFKKYL</sequence>
<dbReference type="InterPro" id="IPR029058">
    <property type="entry name" value="AB_hydrolase_fold"/>
</dbReference>
<dbReference type="InterPro" id="IPR022742">
    <property type="entry name" value="Hydrolase_4"/>
</dbReference>
<dbReference type="GO" id="GO:0052689">
    <property type="term" value="F:carboxylic ester hydrolase activity"/>
    <property type="evidence" value="ECO:0007669"/>
    <property type="project" value="UniProtKB-ARBA"/>
</dbReference>
<dbReference type="SUPFAM" id="SSF53474">
    <property type="entry name" value="alpha/beta-Hydrolases"/>
    <property type="match status" value="1"/>
</dbReference>
<reference evidence="3 4" key="1">
    <citation type="journal article" date="2016" name="Nat. Commun.">
        <title>Thousands of microbial genomes shed light on interconnected biogeochemical processes in an aquifer system.</title>
        <authorList>
            <person name="Anantharaman K."/>
            <person name="Brown C.T."/>
            <person name="Hug L.A."/>
            <person name="Sharon I."/>
            <person name="Castelle C.J."/>
            <person name="Probst A.J."/>
            <person name="Thomas B.C."/>
            <person name="Singh A."/>
            <person name="Wilkins M.J."/>
            <person name="Karaoz U."/>
            <person name="Brodie E.L."/>
            <person name="Williams K.H."/>
            <person name="Hubbard S.S."/>
            <person name="Banfield J.F."/>
        </authorList>
    </citation>
    <scope>NUCLEOTIDE SEQUENCE [LARGE SCALE GENOMIC DNA]</scope>
</reference>
<evidence type="ECO:0000313" key="3">
    <source>
        <dbReference type="EMBL" id="OGC53369.1"/>
    </source>
</evidence>
<dbReference type="Pfam" id="PF12146">
    <property type="entry name" value="Hydrolase_4"/>
    <property type="match status" value="1"/>
</dbReference>
<name>A0A1F4V853_UNCKA</name>
<organism evidence="3 4">
    <name type="scientific">candidate division WWE3 bacterium RIFCSPHIGHO2_02_FULL_38_14</name>
    <dbReference type="NCBI Taxonomy" id="1802620"/>
    <lineage>
        <taxon>Bacteria</taxon>
        <taxon>Katanobacteria</taxon>
    </lineage>
</organism>
<feature type="domain" description="Serine aminopeptidase S33" evidence="2">
    <location>
        <begin position="84"/>
        <end position="194"/>
    </location>
</feature>